<proteinExistence type="predicted"/>
<organism evidence="2 3">
    <name type="scientific">Actinoplanes campanulatus</name>
    <dbReference type="NCBI Taxonomy" id="113559"/>
    <lineage>
        <taxon>Bacteria</taxon>
        <taxon>Bacillati</taxon>
        <taxon>Actinomycetota</taxon>
        <taxon>Actinomycetes</taxon>
        <taxon>Micromonosporales</taxon>
        <taxon>Micromonosporaceae</taxon>
        <taxon>Actinoplanes</taxon>
    </lineage>
</organism>
<dbReference type="InterPro" id="IPR011033">
    <property type="entry name" value="PRC_barrel-like_sf"/>
</dbReference>
<name>A0A7W5FHR5_9ACTN</name>
<dbReference type="RefSeq" id="WP_183224832.1">
    <property type="nucleotide sequence ID" value="NZ_BMPW01000018.1"/>
</dbReference>
<feature type="domain" description="PRC-barrel" evidence="1">
    <location>
        <begin position="24"/>
        <end position="58"/>
    </location>
</feature>
<dbReference type="Proteomes" id="UP000590749">
    <property type="component" value="Unassembled WGS sequence"/>
</dbReference>
<dbReference type="EMBL" id="JACHXF010000016">
    <property type="protein sequence ID" value="MBB3098742.1"/>
    <property type="molecule type" value="Genomic_DNA"/>
</dbReference>
<comment type="caution">
    <text evidence="2">The sequence shown here is derived from an EMBL/GenBank/DDBJ whole genome shotgun (WGS) entry which is preliminary data.</text>
</comment>
<dbReference type="SUPFAM" id="SSF50346">
    <property type="entry name" value="PRC-barrel domain"/>
    <property type="match status" value="1"/>
</dbReference>
<dbReference type="AlphaFoldDB" id="A0A7W5FHR5"/>
<evidence type="ECO:0000313" key="2">
    <source>
        <dbReference type="EMBL" id="MBB3098742.1"/>
    </source>
</evidence>
<dbReference type="Pfam" id="PF05239">
    <property type="entry name" value="PRC"/>
    <property type="match status" value="1"/>
</dbReference>
<evidence type="ECO:0000259" key="1">
    <source>
        <dbReference type="Pfam" id="PF05239"/>
    </source>
</evidence>
<gene>
    <name evidence="2" type="ORF">FHR83_006441</name>
</gene>
<sequence length="116" mass="12476">MTQNSETVPEDLGAPVSYLVLTDGMPVYDRSGDPVGTIEHVLADEREDVFHGLLIATPVGPRFAGGDQVDGLFERAVIVTEPAVRLAEPSADAPADLAESHATGLRRAWDWLIQPK</sequence>
<dbReference type="InterPro" id="IPR027275">
    <property type="entry name" value="PRC-brl_dom"/>
</dbReference>
<accession>A0A7W5FHR5</accession>
<reference evidence="2 3" key="1">
    <citation type="submission" date="2020-08" db="EMBL/GenBank/DDBJ databases">
        <title>Genomic Encyclopedia of Type Strains, Phase III (KMG-III): the genomes of soil and plant-associated and newly described type strains.</title>
        <authorList>
            <person name="Whitman W."/>
        </authorList>
    </citation>
    <scope>NUCLEOTIDE SEQUENCE [LARGE SCALE GENOMIC DNA]</scope>
    <source>
        <strain evidence="2 3">CECT 3287</strain>
    </source>
</reference>
<evidence type="ECO:0000313" key="3">
    <source>
        <dbReference type="Proteomes" id="UP000590749"/>
    </source>
</evidence>
<keyword evidence="3" id="KW-1185">Reference proteome</keyword>
<protein>
    <submittedName>
        <fullName evidence="2">Sporulation protein YlmC with PRC-barrel domain</fullName>
    </submittedName>
</protein>